<keyword evidence="3" id="KW-1185">Reference proteome</keyword>
<dbReference type="Proteomes" id="UP000321816">
    <property type="component" value="Chromosome"/>
</dbReference>
<proteinExistence type="predicted"/>
<dbReference type="AlphaFoldDB" id="A0A5C7F7A6"/>
<dbReference type="EC" id="2.3.1.-" evidence="2"/>
<dbReference type="PROSITE" id="PS51186">
    <property type="entry name" value="GNAT"/>
    <property type="match status" value="1"/>
</dbReference>
<keyword evidence="2" id="KW-0012">Acyltransferase</keyword>
<dbReference type="EMBL" id="CP144914">
    <property type="protein sequence ID" value="WWD81156.1"/>
    <property type="molecule type" value="Genomic_DNA"/>
</dbReference>
<dbReference type="OrthoDB" id="3174529at2"/>
<dbReference type="GO" id="GO:0016747">
    <property type="term" value="F:acyltransferase activity, transferring groups other than amino-acyl groups"/>
    <property type="evidence" value="ECO:0007669"/>
    <property type="project" value="InterPro"/>
</dbReference>
<gene>
    <name evidence="2" type="ORF">FTX54_006290</name>
</gene>
<accession>A0A5C7F7A6</accession>
<sequence>MEFKKYEYATGLLNHIGSFLEEQEVQHNLPLGVLKQLSKEEEAGQYSQPFIATAEKDNKPYAIFIQTPPRKMIVCGRSEAMDEAAAWLLKEKQQLSGIIGCEKVVTAFAEAWEKLTSKKAVLVKKQFIYELNHVKNWEQPPGKLTFASEDDAALVMDWTESFAMGSLREEDLLILEKNVLNQIKHNQVFLWRDDNYTPVSMAKRARELTNGVVVNYVYTPEEYEKHGFATACVGALAERLLDEGFKFCTVNTNVENEASNTIYQKLGFTVAGKSLEYEFISHDS</sequence>
<evidence type="ECO:0000313" key="2">
    <source>
        <dbReference type="EMBL" id="WWD81156.1"/>
    </source>
</evidence>
<feature type="domain" description="N-acetyltransferase" evidence="1">
    <location>
        <begin position="142"/>
        <end position="284"/>
    </location>
</feature>
<name>A0A5C7F7A6_9BACI</name>
<organism evidence="2 3">
    <name type="scientific">Alkalicoccus halolimnae</name>
    <dbReference type="NCBI Taxonomy" id="1667239"/>
    <lineage>
        <taxon>Bacteria</taxon>
        <taxon>Bacillati</taxon>
        <taxon>Bacillota</taxon>
        <taxon>Bacilli</taxon>
        <taxon>Bacillales</taxon>
        <taxon>Bacillaceae</taxon>
        <taxon>Alkalicoccus</taxon>
    </lineage>
</organism>
<reference evidence="2 3" key="1">
    <citation type="submission" date="2024-01" db="EMBL/GenBank/DDBJ databases">
        <title>Complete Genome Sequence of Alkalicoccus halolimnae BZ-SZ-XJ29T, a Moderately Halophilic Bacterium Isolated from a Salt Lake.</title>
        <authorList>
            <person name="Zhao B."/>
        </authorList>
    </citation>
    <scope>NUCLEOTIDE SEQUENCE [LARGE SCALE GENOMIC DNA]</scope>
    <source>
        <strain evidence="2 3">BZ-SZ-XJ29</strain>
    </source>
</reference>
<keyword evidence="2" id="KW-0808">Transferase</keyword>
<dbReference type="InterPro" id="IPR000182">
    <property type="entry name" value="GNAT_dom"/>
</dbReference>
<dbReference type="RefSeq" id="WP_147803072.1">
    <property type="nucleotide sequence ID" value="NZ_CP144914.1"/>
</dbReference>
<dbReference type="KEGG" id="ahal:FTX54_006290"/>
<dbReference type="Pfam" id="PF08445">
    <property type="entry name" value="FR47"/>
    <property type="match status" value="1"/>
</dbReference>
<dbReference type="SUPFAM" id="SSF55729">
    <property type="entry name" value="Acyl-CoA N-acyltransferases (Nat)"/>
    <property type="match status" value="1"/>
</dbReference>
<protein>
    <submittedName>
        <fullName evidence="2">GNAT family N-acetyltransferase</fullName>
        <ecNumber evidence="2">2.3.1.-</ecNumber>
    </submittedName>
</protein>
<evidence type="ECO:0000313" key="3">
    <source>
        <dbReference type="Proteomes" id="UP000321816"/>
    </source>
</evidence>
<dbReference type="Gene3D" id="3.40.630.30">
    <property type="match status" value="1"/>
</dbReference>
<dbReference type="InterPro" id="IPR016181">
    <property type="entry name" value="Acyl_CoA_acyltransferase"/>
</dbReference>
<dbReference type="InterPro" id="IPR013653">
    <property type="entry name" value="GCN5-like_dom"/>
</dbReference>
<evidence type="ECO:0000259" key="1">
    <source>
        <dbReference type="PROSITE" id="PS51186"/>
    </source>
</evidence>